<feature type="domain" description="ABC transporter" evidence="4">
    <location>
        <begin position="6"/>
        <end position="238"/>
    </location>
</feature>
<dbReference type="Proteomes" id="UP000824988">
    <property type="component" value="Chromosome"/>
</dbReference>
<dbReference type="GO" id="GO:0022857">
    <property type="term" value="F:transmembrane transporter activity"/>
    <property type="evidence" value="ECO:0007669"/>
    <property type="project" value="InterPro"/>
</dbReference>
<dbReference type="KEGG" id="moz:MoryE10_16730"/>
<evidence type="ECO:0000313" key="6">
    <source>
        <dbReference type="Proteomes" id="UP000824988"/>
    </source>
</evidence>
<evidence type="ECO:0000313" key="5">
    <source>
        <dbReference type="EMBL" id="BBL71067.1"/>
    </source>
</evidence>
<dbReference type="InterPro" id="IPR017871">
    <property type="entry name" value="ABC_transporter-like_CS"/>
</dbReference>
<keyword evidence="3 5" id="KW-0067">ATP-binding</keyword>
<dbReference type="FunFam" id="3.40.50.300:FF:000425">
    <property type="entry name" value="Probable ABC transporter, ATP-binding subunit"/>
    <property type="match status" value="1"/>
</dbReference>
<dbReference type="Pfam" id="PF08402">
    <property type="entry name" value="TOBE_2"/>
    <property type="match status" value="1"/>
</dbReference>
<dbReference type="EMBL" id="AP019782">
    <property type="protein sequence ID" value="BBL71067.1"/>
    <property type="molecule type" value="Genomic_DNA"/>
</dbReference>
<dbReference type="PROSITE" id="PS00211">
    <property type="entry name" value="ABC_TRANSPORTER_1"/>
    <property type="match status" value="1"/>
</dbReference>
<keyword evidence="2" id="KW-0547">Nucleotide-binding</keyword>
<dbReference type="SMART" id="SM00382">
    <property type="entry name" value="AAA"/>
    <property type="match status" value="1"/>
</dbReference>
<dbReference type="GO" id="GO:0005524">
    <property type="term" value="F:ATP binding"/>
    <property type="evidence" value="ECO:0007669"/>
    <property type="project" value="UniProtKB-KW"/>
</dbReference>
<dbReference type="InterPro" id="IPR013611">
    <property type="entry name" value="Transp-assoc_OB_typ2"/>
</dbReference>
<dbReference type="InterPro" id="IPR003593">
    <property type="entry name" value="AAA+_ATPase"/>
</dbReference>
<evidence type="ECO:0000256" key="2">
    <source>
        <dbReference type="ARBA" id="ARBA00022741"/>
    </source>
</evidence>
<organism evidence="5 6">
    <name type="scientific">Methylogaea oryzae</name>
    <dbReference type="NCBI Taxonomy" id="1295382"/>
    <lineage>
        <taxon>Bacteria</taxon>
        <taxon>Pseudomonadati</taxon>
        <taxon>Pseudomonadota</taxon>
        <taxon>Gammaproteobacteria</taxon>
        <taxon>Methylococcales</taxon>
        <taxon>Methylococcaceae</taxon>
        <taxon>Methylogaea</taxon>
    </lineage>
</organism>
<evidence type="ECO:0000256" key="3">
    <source>
        <dbReference type="ARBA" id="ARBA00022840"/>
    </source>
</evidence>
<reference evidence="5" key="1">
    <citation type="submission" date="2019-06" db="EMBL/GenBank/DDBJ databases">
        <title>Complete genome sequence of Methylogaea oryzae strain JCM16910.</title>
        <authorList>
            <person name="Asakawa S."/>
        </authorList>
    </citation>
    <scope>NUCLEOTIDE SEQUENCE</scope>
    <source>
        <strain evidence="5">E10</strain>
    </source>
</reference>
<sequence>MSVARLRLDSVSVAYGDKAVVRDVSFSVADGDIACLLGPSGCGKTTLLRAIAGFEPVVAGSIALSGAVVSNAQGGLPPERRQLGIVFQDYALFPHLDLAGNVGYGVRGLDGQALRRRIAECLELVGLAGLEGRYPHELSGGQQQRVALARAIAPKPSLLLIDEPFSNLDTALREHLAHELRQILKAGGVTAVLVTHDQQEAFAMADAIGVMDQGVMLQWGDADALYHHPANRFVAEFIGQGSLLPVTREEGGFSTELGRCTGAGQGRWLLLRPNQVGLGGSGEAEAVVEHKVFRGLDILYTLRLPSGQSVLSAAPNDVQYAVGQRLYASLRVREPVLVEE</sequence>
<keyword evidence="6" id="KW-1185">Reference proteome</keyword>
<dbReference type="PROSITE" id="PS50893">
    <property type="entry name" value="ABC_TRANSPORTER_2"/>
    <property type="match status" value="1"/>
</dbReference>
<name>A0A8D4VR35_9GAMM</name>
<accession>A0A8D4VR35</accession>
<dbReference type="InterPro" id="IPR050093">
    <property type="entry name" value="ABC_SmlMolc_Importer"/>
</dbReference>
<dbReference type="PANTHER" id="PTHR42781">
    <property type="entry name" value="SPERMIDINE/PUTRESCINE IMPORT ATP-BINDING PROTEIN POTA"/>
    <property type="match status" value="1"/>
</dbReference>
<gene>
    <name evidence="5" type="ORF">MoryE10_16730</name>
</gene>
<dbReference type="PANTHER" id="PTHR42781:SF4">
    <property type="entry name" value="SPERMIDINE_PUTRESCINE IMPORT ATP-BINDING PROTEIN POTA"/>
    <property type="match status" value="1"/>
</dbReference>
<evidence type="ECO:0000256" key="1">
    <source>
        <dbReference type="ARBA" id="ARBA00022448"/>
    </source>
</evidence>
<proteinExistence type="predicted"/>
<dbReference type="GO" id="GO:0016887">
    <property type="term" value="F:ATP hydrolysis activity"/>
    <property type="evidence" value="ECO:0007669"/>
    <property type="project" value="InterPro"/>
</dbReference>
<dbReference type="InterPro" id="IPR003439">
    <property type="entry name" value="ABC_transporter-like_ATP-bd"/>
</dbReference>
<dbReference type="Pfam" id="PF00005">
    <property type="entry name" value="ABC_tran"/>
    <property type="match status" value="1"/>
</dbReference>
<protein>
    <submittedName>
        <fullName evidence="5">Iron ABC transporter ATP-binding protein</fullName>
    </submittedName>
</protein>
<dbReference type="GO" id="GO:0043190">
    <property type="term" value="C:ATP-binding cassette (ABC) transporter complex"/>
    <property type="evidence" value="ECO:0007669"/>
    <property type="project" value="InterPro"/>
</dbReference>
<keyword evidence="1" id="KW-0813">Transport</keyword>
<dbReference type="AlphaFoldDB" id="A0A8D4VR35"/>
<dbReference type="GO" id="GO:0015697">
    <property type="term" value="P:quaternary ammonium group transport"/>
    <property type="evidence" value="ECO:0007669"/>
    <property type="project" value="UniProtKB-ARBA"/>
</dbReference>
<dbReference type="RefSeq" id="WP_221048808.1">
    <property type="nucleotide sequence ID" value="NZ_AP019782.1"/>
</dbReference>
<evidence type="ECO:0000259" key="4">
    <source>
        <dbReference type="PROSITE" id="PS50893"/>
    </source>
</evidence>